<name>A0ABR3JFI3_9AGAR</name>
<dbReference type="Pfam" id="PF00106">
    <property type="entry name" value="adh_short"/>
    <property type="match status" value="1"/>
</dbReference>
<protein>
    <recommendedName>
        <fullName evidence="4">NAD(P)-binding protein</fullName>
    </recommendedName>
</protein>
<dbReference type="SUPFAM" id="SSF51735">
    <property type="entry name" value="NAD(P)-binding Rossmann-fold domains"/>
    <property type="match status" value="1"/>
</dbReference>
<dbReference type="InterPro" id="IPR002347">
    <property type="entry name" value="SDR_fam"/>
</dbReference>
<gene>
    <name evidence="2" type="ORF">HGRIS_005353</name>
</gene>
<dbReference type="Proteomes" id="UP001556367">
    <property type="component" value="Unassembled WGS sequence"/>
</dbReference>
<dbReference type="InterPro" id="IPR052228">
    <property type="entry name" value="Sec_Metab_Biosynth_Oxidored"/>
</dbReference>
<accession>A0ABR3JFI3</accession>
<dbReference type="InterPro" id="IPR036291">
    <property type="entry name" value="NAD(P)-bd_dom_sf"/>
</dbReference>
<dbReference type="Gene3D" id="3.40.50.720">
    <property type="entry name" value="NAD(P)-binding Rossmann-like Domain"/>
    <property type="match status" value="1"/>
</dbReference>
<comment type="caution">
    <text evidence="2">The sequence shown here is derived from an EMBL/GenBank/DDBJ whole genome shotgun (WGS) entry which is preliminary data.</text>
</comment>
<keyword evidence="3" id="KW-1185">Reference proteome</keyword>
<dbReference type="PANTHER" id="PTHR47534">
    <property type="entry name" value="YALI0E05731P"/>
    <property type="match status" value="1"/>
</dbReference>
<proteinExistence type="predicted"/>
<dbReference type="EMBL" id="JASNQZ010000008">
    <property type="protein sequence ID" value="KAL0954225.1"/>
    <property type="molecule type" value="Genomic_DNA"/>
</dbReference>
<sequence>MVNLATLKASHAAQPLISPVAVFIGGTNGLGAGMAIVTARYSKNPTIHIVGRSQAGAGNVLTEMKAVNPDGKYEFHQCDVSLLANVRACADTISAVLPKINYLVLSTGIFSIAGRTETAEGIDFKMVIHYYSRMLFIERLLPNVEAAAASGRKTYVINIFDALRGDYRRLIWDDLDLKTHFSLRNADVHCSSMMDVAVQRYARLHSSVPFMHTFPWMVATGIARGAPWYIKGPLAILQAFGAPPQEVGEYVFEAMMQDTPGAHFIDNKGREMKKLDSNEEVQEKVWSHTLAMIAL</sequence>
<evidence type="ECO:0000313" key="2">
    <source>
        <dbReference type="EMBL" id="KAL0954225.1"/>
    </source>
</evidence>
<evidence type="ECO:0000313" key="3">
    <source>
        <dbReference type="Proteomes" id="UP001556367"/>
    </source>
</evidence>
<organism evidence="2 3">
    <name type="scientific">Hohenbuehelia grisea</name>
    <dbReference type="NCBI Taxonomy" id="104357"/>
    <lineage>
        <taxon>Eukaryota</taxon>
        <taxon>Fungi</taxon>
        <taxon>Dikarya</taxon>
        <taxon>Basidiomycota</taxon>
        <taxon>Agaricomycotina</taxon>
        <taxon>Agaricomycetes</taxon>
        <taxon>Agaricomycetidae</taxon>
        <taxon>Agaricales</taxon>
        <taxon>Pleurotineae</taxon>
        <taxon>Pleurotaceae</taxon>
        <taxon>Hohenbuehelia</taxon>
    </lineage>
</organism>
<keyword evidence="1" id="KW-0560">Oxidoreductase</keyword>
<evidence type="ECO:0008006" key="4">
    <source>
        <dbReference type="Google" id="ProtNLM"/>
    </source>
</evidence>
<reference evidence="3" key="1">
    <citation type="submission" date="2024-06" db="EMBL/GenBank/DDBJ databases">
        <title>Multi-omics analyses provide insights into the biosynthesis of the anticancer antibiotic pleurotin in Hohenbuehelia grisea.</title>
        <authorList>
            <person name="Weaver J.A."/>
            <person name="Alberti F."/>
        </authorList>
    </citation>
    <scope>NUCLEOTIDE SEQUENCE [LARGE SCALE GENOMIC DNA]</scope>
    <source>
        <strain evidence="3">T-177</strain>
    </source>
</reference>
<evidence type="ECO:0000256" key="1">
    <source>
        <dbReference type="ARBA" id="ARBA00023002"/>
    </source>
</evidence>
<dbReference type="PANTHER" id="PTHR47534:SF3">
    <property type="entry name" value="ALCOHOL DEHYDROGENASE-LIKE C-TERMINAL DOMAIN-CONTAINING PROTEIN"/>
    <property type="match status" value="1"/>
</dbReference>